<dbReference type="RefSeq" id="WP_139149807.1">
    <property type="nucleotide sequence ID" value="NZ_FMVF01000061.1"/>
</dbReference>
<name>A0A1G5KM34_9FLAO</name>
<dbReference type="STRING" id="490189.SAMN02927903_03380"/>
<sequence>MKTFNFLLIISVILFSTSCEKDEVRYELPGSPTSISGNVKDYHRSLNVNNFEIKLLKVWHCGSGPSPNYCTKEIATTYSDAEGNYQLNFDYNLRNDETYRIAFNETENNNHYVEFVSSTGEFYRDYDVSNLIVGQNNIIDINAWIPVKIKFNLTVFNNHTAPLVTGIEYNNHLDFGTELIYDSFKTFEIRTRPNSEVNIKFWYIENYNSSNPIFHYAPIIPYATDETEVTEVNYEIDCNEF</sequence>
<reference evidence="1 2" key="1">
    <citation type="submission" date="2016-10" db="EMBL/GenBank/DDBJ databases">
        <authorList>
            <person name="de Groot N.N."/>
        </authorList>
    </citation>
    <scope>NUCLEOTIDE SEQUENCE [LARGE SCALE GENOMIC DNA]</scope>
    <source>
        <strain evidence="1 2">CGMCC 1.7031</strain>
    </source>
</reference>
<evidence type="ECO:0000313" key="1">
    <source>
        <dbReference type="EMBL" id="SCZ01642.1"/>
    </source>
</evidence>
<dbReference type="Proteomes" id="UP000199354">
    <property type="component" value="Unassembled WGS sequence"/>
</dbReference>
<dbReference type="AlphaFoldDB" id="A0A1G5KM34"/>
<dbReference type="OrthoDB" id="1453041at2"/>
<accession>A0A1G5KM34</accession>
<dbReference type="PROSITE" id="PS51257">
    <property type="entry name" value="PROKAR_LIPOPROTEIN"/>
    <property type="match status" value="1"/>
</dbReference>
<organism evidence="1 2">
    <name type="scientific">Flavobacterium caeni</name>
    <dbReference type="NCBI Taxonomy" id="490189"/>
    <lineage>
        <taxon>Bacteria</taxon>
        <taxon>Pseudomonadati</taxon>
        <taxon>Bacteroidota</taxon>
        <taxon>Flavobacteriia</taxon>
        <taxon>Flavobacteriales</taxon>
        <taxon>Flavobacteriaceae</taxon>
        <taxon>Flavobacterium</taxon>
    </lineage>
</organism>
<keyword evidence="2" id="KW-1185">Reference proteome</keyword>
<evidence type="ECO:0000313" key="2">
    <source>
        <dbReference type="Proteomes" id="UP000199354"/>
    </source>
</evidence>
<gene>
    <name evidence="1" type="ORF">SAMN02927903_03380</name>
</gene>
<protein>
    <submittedName>
        <fullName evidence="1">Uncharacterized protein</fullName>
    </submittedName>
</protein>
<proteinExistence type="predicted"/>
<dbReference type="EMBL" id="FMVF01000061">
    <property type="protein sequence ID" value="SCZ01642.1"/>
    <property type="molecule type" value="Genomic_DNA"/>
</dbReference>